<evidence type="ECO:0000313" key="3">
    <source>
        <dbReference type="Proteomes" id="UP000248863"/>
    </source>
</evidence>
<evidence type="ECO:0000313" key="2">
    <source>
        <dbReference type="EMBL" id="RAI31022.1"/>
    </source>
</evidence>
<accession>A0A327K165</accession>
<keyword evidence="3" id="KW-1185">Reference proteome</keyword>
<sequence>MTRPVSTDRPSPDKASAGKRGQLCSVELLPTAADAAVDAAADAVLARKRTQQDILLDLNLAVVAIGAKTIAPSSFNRWATRIRRDGYVRRSGAVPALKTVTFRCPHCGGDVSGVVETSARGTP</sequence>
<name>A0A327K165_9BRAD</name>
<comment type="caution">
    <text evidence="2">The sequence shown here is derived from an EMBL/GenBank/DDBJ whole genome shotgun (WGS) entry which is preliminary data.</text>
</comment>
<proteinExistence type="predicted"/>
<dbReference type="AlphaFoldDB" id="A0A327K165"/>
<reference evidence="2 3" key="1">
    <citation type="submission" date="2017-07" db="EMBL/GenBank/DDBJ databases">
        <title>Draft Genome Sequences of Select Purple Nonsulfur Bacteria.</title>
        <authorList>
            <person name="Lasarre B."/>
            <person name="Mckinlay J.B."/>
        </authorList>
    </citation>
    <scope>NUCLEOTIDE SEQUENCE [LARGE SCALE GENOMIC DNA]</scope>
    <source>
        <strain evidence="2 3">DSM 11907</strain>
    </source>
</reference>
<organism evidence="2 3">
    <name type="scientific">Rhodoplanes elegans</name>
    <dbReference type="NCBI Taxonomy" id="29408"/>
    <lineage>
        <taxon>Bacteria</taxon>
        <taxon>Pseudomonadati</taxon>
        <taxon>Pseudomonadota</taxon>
        <taxon>Alphaproteobacteria</taxon>
        <taxon>Hyphomicrobiales</taxon>
        <taxon>Nitrobacteraceae</taxon>
        <taxon>Rhodoplanes</taxon>
    </lineage>
</organism>
<dbReference type="RefSeq" id="WP_111360044.1">
    <property type="nucleotide sequence ID" value="NZ_NHSK01000051.1"/>
</dbReference>
<feature type="region of interest" description="Disordered" evidence="1">
    <location>
        <begin position="1"/>
        <end position="20"/>
    </location>
</feature>
<evidence type="ECO:0000256" key="1">
    <source>
        <dbReference type="SAM" id="MobiDB-lite"/>
    </source>
</evidence>
<gene>
    <name evidence="2" type="ORF">CH338_26590</name>
</gene>
<protein>
    <submittedName>
        <fullName evidence="2">Uncharacterized protein</fullName>
    </submittedName>
</protein>
<dbReference type="Proteomes" id="UP000248863">
    <property type="component" value="Unassembled WGS sequence"/>
</dbReference>
<dbReference type="EMBL" id="NPEU01000542">
    <property type="protein sequence ID" value="RAI31022.1"/>
    <property type="molecule type" value="Genomic_DNA"/>
</dbReference>